<keyword evidence="7" id="KW-1278">Translocase</keyword>
<evidence type="ECO:0000259" key="12">
    <source>
        <dbReference type="PROSITE" id="PS50846"/>
    </source>
</evidence>
<protein>
    <submittedName>
        <fullName evidence="13">Heavy metal translocating P-type ATPase</fullName>
    </submittedName>
</protein>
<evidence type="ECO:0000256" key="3">
    <source>
        <dbReference type="ARBA" id="ARBA00022692"/>
    </source>
</evidence>
<dbReference type="Gene3D" id="2.70.150.10">
    <property type="entry name" value="Calcium-transporting ATPase, cytoplasmic transduction domain A"/>
    <property type="match status" value="1"/>
</dbReference>
<dbReference type="NCBIfam" id="TIGR01511">
    <property type="entry name" value="ATPase-IB1_Cu"/>
    <property type="match status" value="1"/>
</dbReference>
<proteinExistence type="inferred from homology"/>
<keyword evidence="5 10" id="KW-0547">Nucleotide-binding</keyword>
<feature type="transmembrane region" description="Helical" evidence="10">
    <location>
        <begin position="190"/>
        <end position="208"/>
    </location>
</feature>
<evidence type="ECO:0000256" key="9">
    <source>
        <dbReference type="ARBA" id="ARBA00023136"/>
    </source>
</evidence>
<evidence type="ECO:0000256" key="8">
    <source>
        <dbReference type="ARBA" id="ARBA00022989"/>
    </source>
</evidence>
<feature type="transmembrane region" description="Helical" evidence="10">
    <location>
        <begin position="800"/>
        <end position="818"/>
    </location>
</feature>
<dbReference type="InterPro" id="IPR036163">
    <property type="entry name" value="HMA_dom_sf"/>
</dbReference>
<dbReference type="PANTHER" id="PTHR43520:SF8">
    <property type="entry name" value="P-TYPE CU(+) TRANSPORTER"/>
    <property type="match status" value="1"/>
</dbReference>
<dbReference type="SUPFAM" id="SSF56784">
    <property type="entry name" value="HAD-like"/>
    <property type="match status" value="1"/>
</dbReference>
<feature type="transmembrane region" description="Helical" evidence="10">
    <location>
        <begin position="778"/>
        <end position="794"/>
    </location>
</feature>
<keyword evidence="4 10" id="KW-0479">Metal-binding</keyword>
<keyword evidence="3 10" id="KW-0812">Transmembrane</keyword>
<dbReference type="InterPro" id="IPR044492">
    <property type="entry name" value="P_typ_ATPase_HD_dom"/>
</dbReference>
<dbReference type="InterPro" id="IPR001757">
    <property type="entry name" value="P_typ_ATPase"/>
</dbReference>
<dbReference type="NCBIfam" id="TIGR01525">
    <property type="entry name" value="ATPase-IB_hvy"/>
    <property type="match status" value="1"/>
</dbReference>
<dbReference type="InterPro" id="IPR017969">
    <property type="entry name" value="Heavy-metal-associated_CS"/>
</dbReference>
<keyword evidence="9 10" id="KW-0472">Membrane</keyword>
<evidence type="ECO:0000256" key="11">
    <source>
        <dbReference type="SAM" id="MobiDB-lite"/>
    </source>
</evidence>
<dbReference type="SUPFAM" id="SSF81665">
    <property type="entry name" value="Calcium ATPase, transmembrane domain M"/>
    <property type="match status" value="1"/>
</dbReference>
<dbReference type="InterPro" id="IPR023299">
    <property type="entry name" value="ATPase_P-typ_cyto_dom_N"/>
</dbReference>
<dbReference type="NCBIfam" id="TIGR01494">
    <property type="entry name" value="ATPase_P-type"/>
    <property type="match status" value="1"/>
</dbReference>
<keyword evidence="8 10" id="KW-1133">Transmembrane helix</keyword>
<dbReference type="InterPro" id="IPR018303">
    <property type="entry name" value="ATPase_P-typ_P_site"/>
</dbReference>
<gene>
    <name evidence="13" type="ORF">QRT03_07815</name>
</gene>
<dbReference type="SUPFAM" id="SSF55008">
    <property type="entry name" value="HMA, heavy metal-associated domain"/>
    <property type="match status" value="1"/>
</dbReference>
<accession>A0ABT7M598</accession>
<name>A0ABT7M598_9PSEU</name>
<evidence type="ECO:0000256" key="5">
    <source>
        <dbReference type="ARBA" id="ARBA00022741"/>
    </source>
</evidence>
<dbReference type="Pfam" id="PF00403">
    <property type="entry name" value="HMA"/>
    <property type="match status" value="1"/>
</dbReference>
<feature type="transmembrane region" description="Helical" evidence="10">
    <location>
        <begin position="273"/>
        <end position="291"/>
    </location>
</feature>
<feature type="transmembrane region" description="Helical" evidence="10">
    <location>
        <begin position="228"/>
        <end position="247"/>
    </location>
</feature>
<evidence type="ECO:0000256" key="7">
    <source>
        <dbReference type="ARBA" id="ARBA00022967"/>
    </source>
</evidence>
<evidence type="ECO:0000256" key="1">
    <source>
        <dbReference type="ARBA" id="ARBA00004651"/>
    </source>
</evidence>
<dbReference type="SFLD" id="SFLDG00002">
    <property type="entry name" value="C1.7:_P-type_atpase_like"/>
    <property type="match status" value="1"/>
</dbReference>
<feature type="domain" description="HMA" evidence="12">
    <location>
        <begin position="8"/>
        <end position="70"/>
    </location>
</feature>
<feature type="transmembrane region" description="Helical" evidence="10">
    <location>
        <begin position="426"/>
        <end position="448"/>
    </location>
</feature>
<comment type="subcellular location">
    <subcellularLocation>
        <location evidence="1">Cell membrane</location>
        <topology evidence="1">Multi-pass membrane protein</topology>
    </subcellularLocation>
</comment>
<evidence type="ECO:0000256" key="4">
    <source>
        <dbReference type="ARBA" id="ARBA00022723"/>
    </source>
</evidence>
<dbReference type="CDD" id="cd00371">
    <property type="entry name" value="HMA"/>
    <property type="match status" value="1"/>
</dbReference>
<keyword evidence="6 10" id="KW-0067">ATP-binding</keyword>
<dbReference type="SUPFAM" id="SSF81653">
    <property type="entry name" value="Calcium ATPase, transduction domain A"/>
    <property type="match status" value="1"/>
</dbReference>
<evidence type="ECO:0000313" key="14">
    <source>
        <dbReference type="Proteomes" id="UP001231924"/>
    </source>
</evidence>
<dbReference type="InterPro" id="IPR036412">
    <property type="entry name" value="HAD-like_sf"/>
</dbReference>
<dbReference type="RefSeq" id="WP_286051974.1">
    <property type="nucleotide sequence ID" value="NZ_JASVWF010000001.1"/>
</dbReference>
<dbReference type="InterPro" id="IPR059000">
    <property type="entry name" value="ATPase_P-type_domA"/>
</dbReference>
<dbReference type="InterPro" id="IPR027256">
    <property type="entry name" value="P-typ_ATPase_IB"/>
</dbReference>
<sequence>MTVTEAPVTTELAVTGMTCGACVSRIERRLGKLPGVDAQVNLATGRARVTHSCEPDLLVRTVEKLGFGASVIAPSPARPASPRPDSSEGALRSTERAVGAPRHAAPEPADPTAGALRSIESTEGALRSTEAGTDADADADANGSTGTGAPTDEPDRDPELADLKQRALVCLALSIPVIAVAMNYAWQFRYWQWFSLVLAAPVVFWGGWRFHRAAAKHLRHGSLTMDTLVSVGVLAAFGWSVGTLFLGDAGLGGVRHRISIIPGPDPFGGTRTIYLETAVAIVTAVLIGRWIELRGRRKALADGGAGADEHATAEATLLVGERALRVPVGTVEVGDHVAVLAGGTVPVDGVVEHGTAILDVAAMTGESVPIEAGPGTRVLAGTVVASGRVAVRATVVGGETQWARLTRRVQDAQLGKASVQRLADRIAGRFVPVVMVLALYTFGFWWFADADAGFAIAATMAVLVVACPCALGLATPTALAVAAGRGRRLGILLRGPQVLETSRKIDTVVLDKTGTVTTGRMALREVATTTGVDTAQLWRRVAALEAEVDHPVARALVEAAAQRGQVGGATGAAATEVEVLDGLGVRGLVDGTPAVVGRRRLVAEELPLDLAAAFTRAEEAGATAVVLAWADSPDAAPVPRAVLVVGDTVRETSAEAVARMRSMGLRPVLLTGDNPAAARAVAREVGIADADVVAEVLPTEKADAIDRLRAEGHVVAMVGDGVNDAAALARADLGLAMGTGSALAVDAGDLTLVGDDLRAVTDALRLARRTLATIRGNLFWAFVYNVAAIPLAVFGLLNPMIAGAAMGLSSIFVVGNSLRLRRFQVQR</sequence>
<dbReference type="PROSITE" id="PS00154">
    <property type="entry name" value="ATPASE_E1_E2"/>
    <property type="match status" value="1"/>
</dbReference>
<dbReference type="Pfam" id="PF00702">
    <property type="entry name" value="Hydrolase"/>
    <property type="match status" value="1"/>
</dbReference>
<dbReference type="InterPro" id="IPR023298">
    <property type="entry name" value="ATPase_P-typ_TM_dom_sf"/>
</dbReference>
<dbReference type="Proteomes" id="UP001231924">
    <property type="component" value="Unassembled WGS sequence"/>
</dbReference>
<comment type="similarity">
    <text evidence="2 10">Belongs to the cation transport ATPase (P-type) (TC 3.A.3) family. Type IB subfamily.</text>
</comment>
<feature type="transmembrane region" description="Helical" evidence="10">
    <location>
        <begin position="454"/>
        <end position="484"/>
    </location>
</feature>
<keyword evidence="10" id="KW-1003">Cell membrane</keyword>
<comment type="caution">
    <text evidence="13">The sequence shown here is derived from an EMBL/GenBank/DDBJ whole genome shotgun (WGS) entry which is preliminary data.</text>
</comment>
<dbReference type="PRINTS" id="PR00120">
    <property type="entry name" value="HATPASE"/>
</dbReference>
<organism evidence="13 14">
    <name type="scientific">Actinomycetospora termitidis</name>
    <dbReference type="NCBI Taxonomy" id="3053470"/>
    <lineage>
        <taxon>Bacteria</taxon>
        <taxon>Bacillati</taxon>
        <taxon>Actinomycetota</taxon>
        <taxon>Actinomycetes</taxon>
        <taxon>Pseudonocardiales</taxon>
        <taxon>Pseudonocardiaceae</taxon>
        <taxon>Actinomycetospora</taxon>
    </lineage>
</organism>
<evidence type="ECO:0000256" key="2">
    <source>
        <dbReference type="ARBA" id="ARBA00006024"/>
    </source>
</evidence>
<evidence type="ECO:0000313" key="13">
    <source>
        <dbReference type="EMBL" id="MDL5155857.1"/>
    </source>
</evidence>
<dbReference type="Gene3D" id="3.40.1110.10">
    <property type="entry name" value="Calcium-transporting ATPase, cytoplasmic domain N"/>
    <property type="match status" value="1"/>
</dbReference>
<dbReference type="InterPro" id="IPR006121">
    <property type="entry name" value="HMA_dom"/>
</dbReference>
<dbReference type="InterPro" id="IPR008250">
    <property type="entry name" value="ATPase_P-typ_transduc_dom_A_sf"/>
</dbReference>
<feature type="region of interest" description="Disordered" evidence="11">
    <location>
        <begin position="72"/>
        <end position="158"/>
    </location>
</feature>
<keyword evidence="14" id="KW-1185">Reference proteome</keyword>
<dbReference type="Gene3D" id="3.40.50.1000">
    <property type="entry name" value="HAD superfamily/HAD-like"/>
    <property type="match status" value="1"/>
</dbReference>
<evidence type="ECO:0000256" key="10">
    <source>
        <dbReference type="RuleBase" id="RU362081"/>
    </source>
</evidence>
<dbReference type="EMBL" id="JASVWF010000001">
    <property type="protein sequence ID" value="MDL5155857.1"/>
    <property type="molecule type" value="Genomic_DNA"/>
</dbReference>
<dbReference type="SFLD" id="SFLDF00027">
    <property type="entry name" value="p-type_atpase"/>
    <property type="match status" value="1"/>
</dbReference>
<dbReference type="PROSITE" id="PS50846">
    <property type="entry name" value="HMA_2"/>
    <property type="match status" value="1"/>
</dbReference>
<dbReference type="PRINTS" id="PR00119">
    <property type="entry name" value="CATATPASE"/>
</dbReference>
<dbReference type="Pfam" id="PF00122">
    <property type="entry name" value="E1-E2_ATPase"/>
    <property type="match status" value="1"/>
</dbReference>
<evidence type="ECO:0000256" key="6">
    <source>
        <dbReference type="ARBA" id="ARBA00022840"/>
    </source>
</evidence>
<feature type="transmembrane region" description="Helical" evidence="10">
    <location>
        <begin position="166"/>
        <end position="184"/>
    </location>
</feature>
<dbReference type="PROSITE" id="PS01047">
    <property type="entry name" value="HMA_1"/>
    <property type="match status" value="1"/>
</dbReference>
<dbReference type="PANTHER" id="PTHR43520">
    <property type="entry name" value="ATP7, ISOFORM B"/>
    <property type="match status" value="1"/>
</dbReference>
<feature type="compositionally biased region" description="Low complexity" evidence="11">
    <location>
        <begin position="140"/>
        <end position="149"/>
    </location>
</feature>
<reference evidence="13 14" key="1">
    <citation type="submission" date="2023-06" db="EMBL/GenBank/DDBJ databases">
        <title>Actinomycetospora Odt1-22.</title>
        <authorList>
            <person name="Supong K."/>
        </authorList>
    </citation>
    <scope>NUCLEOTIDE SEQUENCE [LARGE SCALE GENOMIC DNA]</scope>
    <source>
        <strain evidence="13 14">Odt1-22</strain>
    </source>
</reference>
<dbReference type="Gene3D" id="3.30.70.100">
    <property type="match status" value="1"/>
</dbReference>
<dbReference type="SFLD" id="SFLDS00003">
    <property type="entry name" value="Haloacid_Dehalogenase"/>
    <property type="match status" value="1"/>
</dbReference>
<dbReference type="InterPro" id="IPR023214">
    <property type="entry name" value="HAD_sf"/>
</dbReference>